<dbReference type="PANTHER" id="PTHR11102">
    <property type="entry name" value="SEL-1-LIKE PROTEIN"/>
    <property type="match status" value="1"/>
</dbReference>
<dbReference type="Pfam" id="PF08238">
    <property type="entry name" value="Sel1"/>
    <property type="match status" value="4"/>
</dbReference>
<dbReference type="SMART" id="SM00671">
    <property type="entry name" value="SEL1"/>
    <property type="match status" value="4"/>
</dbReference>
<organism evidence="2">
    <name type="scientific">Acinetobacter pittii</name>
    <name type="common">Acinetobacter genomosp. 3</name>
    <dbReference type="NCBI Taxonomy" id="48296"/>
    <lineage>
        <taxon>Bacteria</taxon>
        <taxon>Pseudomonadati</taxon>
        <taxon>Pseudomonadota</taxon>
        <taxon>Gammaproteobacteria</taxon>
        <taxon>Moraxellales</taxon>
        <taxon>Moraxellaceae</taxon>
        <taxon>Acinetobacter</taxon>
        <taxon>Acinetobacter calcoaceticus/baumannii complex</taxon>
    </lineage>
</organism>
<keyword evidence="2" id="KW-0614">Plasmid</keyword>
<feature type="chain" id="PRO_5001707664" description="Sel1 repeat family protein" evidence="1">
    <location>
        <begin position="22"/>
        <end position="188"/>
    </location>
</feature>
<dbReference type="Gene3D" id="1.25.40.10">
    <property type="entry name" value="Tetratricopeptide repeat domain"/>
    <property type="match status" value="2"/>
</dbReference>
<evidence type="ECO:0008006" key="3">
    <source>
        <dbReference type="Google" id="ProtNLM"/>
    </source>
</evidence>
<dbReference type="InterPro" id="IPR011990">
    <property type="entry name" value="TPR-like_helical_dom_sf"/>
</dbReference>
<protein>
    <recommendedName>
        <fullName evidence="3">Sel1 repeat family protein</fullName>
    </recommendedName>
</protein>
<dbReference type="AlphaFoldDB" id="A0A075M8T4"/>
<evidence type="ECO:0000313" key="2">
    <source>
        <dbReference type="EMBL" id="AIF77135.1"/>
    </source>
</evidence>
<dbReference type="SUPFAM" id="SSF81901">
    <property type="entry name" value="HCP-like"/>
    <property type="match status" value="1"/>
</dbReference>
<reference evidence="2" key="1">
    <citation type="submission" date="2014-03" db="EMBL/GenBank/DDBJ databases">
        <authorList>
            <person name="Huang T.-W."/>
            <person name="Lai J.-F."/>
            <person name="Liao T.-L."/>
            <person name="Lin A.-C."/>
            <person name="Chen Y.-T."/>
            <person name="Tsai S.-F."/>
            <person name="Lauderdale T.-L."/>
        </authorList>
    </citation>
    <scope>NUCLEOTIDE SEQUENCE</scope>
    <source>
        <strain evidence="2">MS32</strain>
        <plasmid evidence="2">pMS32-1</plasmid>
    </source>
</reference>
<keyword evidence="1" id="KW-0732">Signal</keyword>
<name>A0A075M8T4_ACIPI</name>
<geneLocation type="plasmid" evidence="2">
    <name>pMS32-1</name>
</geneLocation>
<dbReference type="InterPro" id="IPR006597">
    <property type="entry name" value="Sel1-like"/>
</dbReference>
<dbReference type="PANTHER" id="PTHR11102:SF160">
    <property type="entry name" value="ERAD-ASSOCIATED E3 UBIQUITIN-PROTEIN LIGASE COMPONENT HRD3"/>
    <property type="match status" value="1"/>
</dbReference>
<sequence>MNKLVNIFMALGVCLSMETFAEPVFSNDLLAKAESGDTSAQLELAEIYLYGHGVDSDENQAEIWAIKSAENGNVAAMFWLADGYVTYARLIEDDDKNDSLEHFQKAFKWFQKASENGHSESMVELADLYTRADSGIEVNIKKALELREKAAKLGNKKAMRSLSVMYRDGIGIPKNTDLAQSWWDKSEN</sequence>
<feature type="signal peptide" evidence="1">
    <location>
        <begin position="1"/>
        <end position="21"/>
    </location>
</feature>
<accession>A0A075M8T4</accession>
<proteinExistence type="predicted"/>
<dbReference type="EMBL" id="KJ616405">
    <property type="protein sequence ID" value="AIF77135.1"/>
    <property type="molecule type" value="Genomic_DNA"/>
</dbReference>
<evidence type="ECO:0000256" key="1">
    <source>
        <dbReference type="SAM" id="SignalP"/>
    </source>
</evidence>
<dbReference type="InterPro" id="IPR050767">
    <property type="entry name" value="Sel1_AlgK"/>
</dbReference>